<feature type="region of interest" description="Disordered" evidence="1">
    <location>
        <begin position="70"/>
        <end position="89"/>
    </location>
</feature>
<evidence type="ECO:0000256" key="1">
    <source>
        <dbReference type="SAM" id="MobiDB-lite"/>
    </source>
</evidence>
<dbReference type="EMBL" id="AKHW03006480">
    <property type="protein sequence ID" value="KYO19954.1"/>
    <property type="molecule type" value="Genomic_DNA"/>
</dbReference>
<name>A0A151M612_ALLMI</name>
<sequence>MDMAMDSYKEGVYAFCTSGSDTIKFDLRILKESAELTCNPMIYLGRPCFFSLEKRIQLLPQYHSSLSMKQQGTCSNRGRKLNRVSTEVT</sequence>
<dbReference type="Proteomes" id="UP000050525">
    <property type="component" value="Unassembled WGS sequence"/>
</dbReference>
<evidence type="ECO:0000313" key="3">
    <source>
        <dbReference type="Proteomes" id="UP000050525"/>
    </source>
</evidence>
<reference evidence="2 3" key="1">
    <citation type="journal article" date="2012" name="Genome Biol.">
        <title>Sequencing three crocodilian genomes to illuminate the evolution of archosaurs and amniotes.</title>
        <authorList>
            <person name="St John J.A."/>
            <person name="Braun E.L."/>
            <person name="Isberg S.R."/>
            <person name="Miles L.G."/>
            <person name="Chong A.Y."/>
            <person name="Gongora J."/>
            <person name="Dalzell P."/>
            <person name="Moran C."/>
            <person name="Bed'hom B."/>
            <person name="Abzhanov A."/>
            <person name="Burgess S.C."/>
            <person name="Cooksey A.M."/>
            <person name="Castoe T.A."/>
            <person name="Crawford N.G."/>
            <person name="Densmore L.D."/>
            <person name="Drew J.C."/>
            <person name="Edwards S.V."/>
            <person name="Faircloth B.C."/>
            <person name="Fujita M.K."/>
            <person name="Greenwold M.J."/>
            <person name="Hoffmann F.G."/>
            <person name="Howard J.M."/>
            <person name="Iguchi T."/>
            <person name="Janes D.E."/>
            <person name="Khan S.Y."/>
            <person name="Kohno S."/>
            <person name="de Koning A.J."/>
            <person name="Lance S.L."/>
            <person name="McCarthy F.M."/>
            <person name="McCormack J.E."/>
            <person name="Merchant M.E."/>
            <person name="Peterson D.G."/>
            <person name="Pollock D.D."/>
            <person name="Pourmand N."/>
            <person name="Raney B.J."/>
            <person name="Roessler K.A."/>
            <person name="Sanford J.R."/>
            <person name="Sawyer R.H."/>
            <person name="Schmidt C.J."/>
            <person name="Triplett E.W."/>
            <person name="Tuberville T.D."/>
            <person name="Venegas-Anaya M."/>
            <person name="Howard J.T."/>
            <person name="Jarvis E.D."/>
            <person name="Guillette L.J.Jr."/>
            <person name="Glenn T.C."/>
            <person name="Green R.E."/>
            <person name="Ray D.A."/>
        </authorList>
    </citation>
    <scope>NUCLEOTIDE SEQUENCE [LARGE SCALE GENOMIC DNA]</scope>
    <source>
        <strain evidence="2">KSC_2009_1</strain>
    </source>
</reference>
<proteinExistence type="predicted"/>
<comment type="caution">
    <text evidence="2">The sequence shown here is derived from an EMBL/GenBank/DDBJ whole genome shotgun (WGS) entry which is preliminary data.</text>
</comment>
<keyword evidence="3" id="KW-1185">Reference proteome</keyword>
<protein>
    <submittedName>
        <fullName evidence="2">Uncharacterized protein</fullName>
    </submittedName>
</protein>
<evidence type="ECO:0000313" key="2">
    <source>
        <dbReference type="EMBL" id="KYO19954.1"/>
    </source>
</evidence>
<gene>
    <name evidence="2" type="ORF">Y1Q_0021889</name>
</gene>
<accession>A0A151M612</accession>
<organism evidence="2 3">
    <name type="scientific">Alligator mississippiensis</name>
    <name type="common">American alligator</name>
    <dbReference type="NCBI Taxonomy" id="8496"/>
    <lineage>
        <taxon>Eukaryota</taxon>
        <taxon>Metazoa</taxon>
        <taxon>Chordata</taxon>
        <taxon>Craniata</taxon>
        <taxon>Vertebrata</taxon>
        <taxon>Euteleostomi</taxon>
        <taxon>Archelosauria</taxon>
        <taxon>Archosauria</taxon>
        <taxon>Crocodylia</taxon>
        <taxon>Alligatoridae</taxon>
        <taxon>Alligatorinae</taxon>
        <taxon>Alligator</taxon>
    </lineage>
</organism>
<dbReference type="AlphaFoldDB" id="A0A151M612"/>